<reference evidence="1 2" key="1">
    <citation type="journal article" date="2019" name="Sci. Rep.">
        <title>Orb-weaving spider Araneus ventricosus genome elucidates the spidroin gene catalogue.</title>
        <authorList>
            <person name="Kono N."/>
            <person name="Nakamura H."/>
            <person name="Ohtoshi R."/>
            <person name="Moran D.A.P."/>
            <person name="Shinohara A."/>
            <person name="Yoshida Y."/>
            <person name="Fujiwara M."/>
            <person name="Mori M."/>
            <person name="Tomita M."/>
            <person name="Arakawa K."/>
        </authorList>
    </citation>
    <scope>NUCLEOTIDE SEQUENCE [LARGE SCALE GENOMIC DNA]</scope>
</reference>
<proteinExistence type="predicted"/>
<protein>
    <submittedName>
        <fullName evidence="1">Uncharacterized protein</fullName>
    </submittedName>
</protein>
<gene>
    <name evidence="1" type="ORF">AVEN_121828_1</name>
</gene>
<evidence type="ECO:0000313" key="1">
    <source>
        <dbReference type="EMBL" id="GBN44371.1"/>
    </source>
</evidence>
<dbReference type="EMBL" id="BGPR01010123">
    <property type="protein sequence ID" value="GBN44371.1"/>
    <property type="molecule type" value="Genomic_DNA"/>
</dbReference>
<name>A0A4Y2NZ70_ARAVE</name>
<sequence length="147" mass="17280">MALPIPITFTANKQNRKLDVRQNKSSFFKKSLGHCHQIIGPLNSSCHSKCPLKEFLFCRGVEVVNYGLQDEKIGYSRPRAVEIFLCVRDWWTPILKLRELTKDCFKDLAFTDYVPIETIEKLYFNKADELSFLYGYFIKKKTFLRND</sequence>
<comment type="caution">
    <text evidence="1">The sequence shown here is derived from an EMBL/GenBank/DDBJ whole genome shotgun (WGS) entry which is preliminary data.</text>
</comment>
<keyword evidence="2" id="KW-1185">Reference proteome</keyword>
<evidence type="ECO:0000313" key="2">
    <source>
        <dbReference type="Proteomes" id="UP000499080"/>
    </source>
</evidence>
<dbReference type="Proteomes" id="UP000499080">
    <property type="component" value="Unassembled WGS sequence"/>
</dbReference>
<organism evidence="1 2">
    <name type="scientific">Araneus ventricosus</name>
    <name type="common">Orbweaver spider</name>
    <name type="synonym">Epeira ventricosa</name>
    <dbReference type="NCBI Taxonomy" id="182803"/>
    <lineage>
        <taxon>Eukaryota</taxon>
        <taxon>Metazoa</taxon>
        <taxon>Ecdysozoa</taxon>
        <taxon>Arthropoda</taxon>
        <taxon>Chelicerata</taxon>
        <taxon>Arachnida</taxon>
        <taxon>Araneae</taxon>
        <taxon>Araneomorphae</taxon>
        <taxon>Entelegynae</taxon>
        <taxon>Araneoidea</taxon>
        <taxon>Araneidae</taxon>
        <taxon>Araneus</taxon>
    </lineage>
</organism>
<dbReference type="AlphaFoldDB" id="A0A4Y2NZ70"/>
<accession>A0A4Y2NZ70</accession>